<dbReference type="AlphaFoldDB" id="A0A5N6PX76"/>
<reference evidence="2 3" key="1">
    <citation type="submission" date="2019-05" db="EMBL/GenBank/DDBJ databases">
        <title>Mikania micrantha, genome provides insights into the molecular mechanism of rapid growth.</title>
        <authorList>
            <person name="Liu B."/>
        </authorList>
    </citation>
    <scope>NUCLEOTIDE SEQUENCE [LARGE SCALE GENOMIC DNA]</scope>
    <source>
        <strain evidence="2">NLD-2019</strain>
        <tissue evidence="2">Leaf</tissue>
    </source>
</reference>
<accession>A0A5N6PX76</accession>
<dbReference type="EMBL" id="SZYD01000002">
    <property type="protein sequence ID" value="KAD7117398.1"/>
    <property type="molecule type" value="Genomic_DNA"/>
</dbReference>
<keyword evidence="3" id="KW-1185">Reference proteome</keyword>
<protein>
    <submittedName>
        <fullName evidence="2">Uncharacterized protein</fullName>
    </submittedName>
</protein>
<name>A0A5N6PX76_9ASTR</name>
<evidence type="ECO:0000313" key="3">
    <source>
        <dbReference type="Proteomes" id="UP000326396"/>
    </source>
</evidence>
<feature type="compositionally biased region" description="Basic and acidic residues" evidence="1">
    <location>
        <begin position="19"/>
        <end position="31"/>
    </location>
</feature>
<proteinExistence type="predicted"/>
<feature type="region of interest" description="Disordered" evidence="1">
    <location>
        <begin position="1"/>
        <end position="46"/>
    </location>
</feature>
<evidence type="ECO:0000256" key="1">
    <source>
        <dbReference type="SAM" id="MobiDB-lite"/>
    </source>
</evidence>
<sequence>MEHRFSDTVMMKWSGGGGSEERRSGSEERGAAGRRWGRGSGVTVGGVSADRRWGGSAEAMAGILKWNLGLRKGNREREVGNGNWGPGN</sequence>
<gene>
    <name evidence="2" type="ORF">E3N88_04666</name>
</gene>
<comment type="caution">
    <text evidence="2">The sequence shown here is derived from an EMBL/GenBank/DDBJ whole genome shotgun (WGS) entry which is preliminary data.</text>
</comment>
<organism evidence="2 3">
    <name type="scientific">Mikania micrantha</name>
    <name type="common">bitter vine</name>
    <dbReference type="NCBI Taxonomy" id="192012"/>
    <lineage>
        <taxon>Eukaryota</taxon>
        <taxon>Viridiplantae</taxon>
        <taxon>Streptophyta</taxon>
        <taxon>Embryophyta</taxon>
        <taxon>Tracheophyta</taxon>
        <taxon>Spermatophyta</taxon>
        <taxon>Magnoliopsida</taxon>
        <taxon>eudicotyledons</taxon>
        <taxon>Gunneridae</taxon>
        <taxon>Pentapetalae</taxon>
        <taxon>asterids</taxon>
        <taxon>campanulids</taxon>
        <taxon>Asterales</taxon>
        <taxon>Asteraceae</taxon>
        <taxon>Asteroideae</taxon>
        <taxon>Heliantheae alliance</taxon>
        <taxon>Eupatorieae</taxon>
        <taxon>Mikania</taxon>
    </lineage>
</organism>
<dbReference type="Proteomes" id="UP000326396">
    <property type="component" value="Linkage Group LG10"/>
</dbReference>
<evidence type="ECO:0000313" key="2">
    <source>
        <dbReference type="EMBL" id="KAD7117398.1"/>
    </source>
</evidence>